<dbReference type="Gene3D" id="3.80.10.10">
    <property type="entry name" value="Ribonuclease Inhibitor"/>
    <property type="match status" value="3"/>
</dbReference>
<evidence type="ECO:0000256" key="3">
    <source>
        <dbReference type="SAM" id="MobiDB-lite"/>
    </source>
</evidence>
<evidence type="ECO:0000256" key="1">
    <source>
        <dbReference type="ARBA" id="ARBA00022614"/>
    </source>
</evidence>
<accession>A0A919EMJ2</accession>
<reference evidence="5" key="1">
    <citation type="journal article" date="2014" name="Int. J. Syst. Evol. Microbiol.">
        <title>Complete genome sequence of Corynebacterium casei LMG S-19264T (=DSM 44701T), isolated from a smear-ripened cheese.</title>
        <authorList>
            <consortium name="US DOE Joint Genome Institute (JGI-PGF)"/>
            <person name="Walter F."/>
            <person name="Albersmeier A."/>
            <person name="Kalinowski J."/>
            <person name="Ruckert C."/>
        </authorList>
    </citation>
    <scope>NUCLEOTIDE SEQUENCE</scope>
    <source>
        <strain evidence="5">KCTC 42731</strain>
    </source>
</reference>
<dbReference type="SUPFAM" id="SSF52058">
    <property type="entry name" value="L domain-like"/>
    <property type="match status" value="2"/>
</dbReference>
<evidence type="ECO:0000313" key="6">
    <source>
        <dbReference type="Proteomes" id="UP000623842"/>
    </source>
</evidence>
<dbReference type="PROSITE" id="PS51257">
    <property type="entry name" value="PROKAR_LIPOPROTEIN"/>
    <property type="match status" value="1"/>
</dbReference>
<name>A0A919EMJ2_9GAMM</name>
<feature type="region of interest" description="Disordered" evidence="3">
    <location>
        <begin position="29"/>
        <end position="52"/>
    </location>
</feature>
<dbReference type="InterPro" id="IPR032675">
    <property type="entry name" value="LRR_dom_sf"/>
</dbReference>
<protein>
    <recommendedName>
        <fullName evidence="7">Leucine-rich repeat domain-containing protein</fullName>
    </recommendedName>
</protein>
<dbReference type="Pfam" id="PF22352">
    <property type="entry name" value="K319L-like_PKD"/>
    <property type="match status" value="1"/>
</dbReference>
<keyword evidence="6" id="KW-1185">Reference proteome</keyword>
<keyword evidence="1" id="KW-0433">Leucine-rich repeat</keyword>
<keyword evidence="4" id="KW-0732">Signal</keyword>
<dbReference type="Pfam" id="PF12799">
    <property type="entry name" value="LRR_4"/>
    <property type="match status" value="1"/>
</dbReference>
<keyword evidence="2" id="KW-0677">Repeat</keyword>
<dbReference type="Gene3D" id="2.60.40.3010">
    <property type="match status" value="1"/>
</dbReference>
<gene>
    <name evidence="5" type="ORF">GCM10017161_35400</name>
</gene>
<dbReference type="EMBL" id="BNCK01000009">
    <property type="protein sequence ID" value="GHG03170.1"/>
    <property type="molecule type" value="Genomic_DNA"/>
</dbReference>
<reference evidence="5" key="2">
    <citation type="submission" date="2020-09" db="EMBL/GenBank/DDBJ databases">
        <authorList>
            <person name="Sun Q."/>
            <person name="Kim S."/>
        </authorList>
    </citation>
    <scope>NUCLEOTIDE SEQUENCE</scope>
    <source>
        <strain evidence="5">KCTC 42731</strain>
    </source>
</reference>
<comment type="caution">
    <text evidence="5">The sequence shown here is derived from an EMBL/GenBank/DDBJ whole genome shotgun (WGS) entry which is preliminary data.</text>
</comment>
<proteinExistence type="predicted"/>
<dbReference type="PANTHER" id="PTHR46652:SF3">
    <property type="entry name" value="LEUCINE-RICH REPEAT-CONTAINING PROTEIN 9"/>
    <property type="match status" value="1"/>
</dbReference>
<evidence type="ECO:0008006" key="7">
    <source>
        <dbReference type="Google" id="ProtNLM"/>
    </source>
</evidence>
<feature type="compositionally biased region" description="Polar residues" evidence="3">
    <location>
        <begin position="41"/>
        <end position="52"/>
    </location>
</feature>
<dbReference type="PANTHER" id="PTHR46652">
    <property type="entry name" value="LEUCINE-RICH REPEAT AND IQ DOMAIN-CONTAINING PROTEIN 1-RELATED"/>
    <property type="match status" value="1"/>
</dbReference>
<evidence type="ECO:0000256" key="4">
    <source>
        <dbReference type="SAM" id="SignalP"/>
    </source>
</evidence>
<dbReference type="RefSeq" id="WP_189773427.1">
    <property type="nucleotide sequence ID" value="NZ_BNCK01000009.1"/>
</dbReference>
<evidence type="ECO:0000256" key="2">
    <source>
        <dbReference type="ARBA" id="ARBA00022737"/>
    </source>
</evidence>
<organism evidence="5 6">
    <name type="scientific">Thalassotalea marina</name>
    <dbReference type="NCBI Taxonomy" id="1673741"/>
    <lineage>
        <taxon>Bacteria</taxon>
        <taxon>Pseudomonadati</taxon>
        <taxon>Pseudomonadota</taxon>
        <taxon>Gammaproteobacteria</taxon>
        <taxon>Alteromonadales</taxon>
        <taxon>Colwelliaceae</taxon>
        <taxon>Thalassotalea</taxon>
    </lineage>
</organism>
<dbReference type="Proteomes" id="UP000623842">
    <property type="component" value="Unassembled WGS sequence"/>
</dbReference>
<dbReference type="PROSITE" id="PS51450">
    <property type="entry name" value="LRR"/>
    <property type="match status" value="3"/>
</dbReference>
<dbReference type="InterPro" id="IPR025875">
    <property type="entry name" value="Leu-rich_rpt_4"/>
</dbReference>
<evidence type="ECO:0000313" key="5">
    <source>
        <dbReference type="EMBL" id="GHG03170.1"/>
    </source>
</evidence>
<dbReference type="InterPro" id="IPR001611">
    <property type="entry name" value="Leu-rich_rpt"/>
</dbReference>
<dbReference type="InterPro" id="IPR050836">
    <property type="entry name" value="SDS22/Internalin_LRR"/>
</dbReference>
<dbReference type="AlphaFoldDB" id="A0A919EMJ2"/>
<sequence length="605" mass="65470">MISTRLIKTTLIISSISIILSACGGGGGGSASSGSKPATPGATTNVAPNINDMPTQSINERAAFSFTPTVSDSDGTVNEYKWEQISGSAVTNGFVHSLSSLEFIAPEVLKDEVLTFKLTVTDDDNATASKNVDVTIKAFTNLTEINFDDNGLNQCLHSSHYAEKDLGIVEVSCHGYGIQSIDDLEKFEHLIQVDFTNNSIADLSPLAEHVALQSVWLPQNNVADLSPLSGLSNLTGLNIANNKVNDLTPLSALTKLEQFSAFNDSQGQNNNDIRDISPLSAATNLKLLWLVGNSLQSLEPIRNMTNLNSLTFGQLDPSSDTDDISPLAQLTNLNELLMANHNATDLMPLAQLNSLNKLTIYSSKATDITPLAQLKQLTNLHLFTTNLVDTSPLMQLTQLEKLHVGGYTTSNGWYDAKLENVSFLEHLVLLKELSIGLSQVSNVDSIAQLNLLESFNYDRNKGLDLTPLAGLTQLRTLKLWPSENGISDLTALANLNNLELLFIQDGLLEINTFQDISALSNKAKLTSLVLDGEVEDLTPINGLINLELLHLSHNQIIDVDPIFALEKITGLSLFGNDGISCADLELLEQSLALQNFEKPESCVAN</sequence>
<feature type="chain" id="PRO_5037481194" description="Leucine-rich repeat domain-containing protein" evidence="4">
    <location>
        <begin position="25"/>
        <end position="605"/>
    </location>
</feature>
<feature type="signal peptide" evidence="4">
    <location>
        <begin position="1"/>
        <end position="24"/>
    </location>
</feature>